<dbReference type="EnsemblProtists" id="PYU1_T008898">
    <property type="protein sequence ID" value="PYU1_T008898"/>
    <property type="gene ID" value="PYU1_G008880"/>
</dbReference>
<keyword evidence="6 8" id="KW-0472">Membrane</keyword>
<keyword evidence="4 8" id="KW-0812">Transmembrane</keyword>
<dbReference type="SUPFAM" id="SSF103473">
    <property type="entry name" value="MFS general substrate transporter"/>
    <property type="match status" value="1"/>
</dbReference>
<dbReference type="InterPro" id="IPR039309">
    <property type="entry name" value="BT1"/>
</dbReference>
<feature type="transmembrane region" description="Helical" evidence="8">
    <location>
        <begin position="229"/>
        <end position="248"/>
    </location>
</feature>
<feature type="transmembrane region" description="Helical" evidence="8">
    <location>
        <begin position="149"/>
        <end position="168"/>
    </location>
</feature>
<accession>K3WVA0</accession>
<evidence type="ECO:0000313" key="9">
    <source>
        <dbReference type="EnsemblProtists" id="PYU1_T008898"/>
    </source>
</evidence>
<dbReference type="GO" id="GO:0016020">
    <property type="term" value="C:membrane"/>
    <property type="evidence" value="ECO:0007669"/>
    <property type="project" value="UniProtKB-SubCell"/>
</dbReference>
<dbReference type="PANTHER" id="PTHR31585">
    <property type="entry name" value="FOLATE-BIOPTERIN TRANSPORTER 1, CHLOROPLASTIC"/>
    <property type="match status" value="1"/>
</dbReference>
<feature type="transmembrane region" description="Helical" evidence="8">
    <location>
        <begin position="117"/>
        <end position="137"/>
    </location>
</feature>
<feature type="transmembrane region" description="Helical" evidence="8">
    <location>
        <begin position="188"/>
        <end position="208"/>
    </location>
</feature>
<dbReference type="EMBL" id="GL376599">
    <property type="status" value="NOT_ANNOTATED_CDS"/>
    <property type="molecule type" value="Genomic_DNA"/>
</dbReference>
<organism evidence="9 10">
    <name type="scientific">Globisporangium ultimum (strain ATCC 200006 / CBS 805.95 / DAOM BR144)</name>
    <name type="common">Pythium ultimum</name>
    <dbReference type="NCBI Taxonomy" id="431595"/>
    <lineage>
        <taxon>Eukaryota</taxon>
        <taxon>Sar</taxon>
        <taxon>Stramenopiles</taxon>
        <taxon>Oomycota</taxon>
        <taxon>Peronosporomycetes</taxon>
        <taxon>Pythiales</taxon>
        <taxon>Pythiaceae</taxon>
        <taxon>Globisporangium</taxon>
    </lineage>
</organism>
<evidence type="ECO:0000313" key="10">
    <source>
        <dbReference type="Proteomes" id="UP000019132"/>
    </source>
</evidence>
<evidence type="ECO:0000256" key="8">
    <source>
        <dbReference type="SAM" id="Phobius"/>
    </source>
</evidence>
<dbReference type="HOGENOM" id="CLU_018801_7_1_1"/>
<keyword evidence="3" id="KW-0813">Transport</keyword>
<evidence type="ECO:0000256" key="6">
    <source>
        <dbReference type="ARBA" id="ARBA00023136"/>
    </source>
</evidence>
<feature type="transmembrane region" description="Helical" evidence="8">
    <location>
        <begin position="529"/>
        <end position="550"/>
    </location>
</feature>
<evidence type="ECO:0000256" key="3">
    <source>
        <dbReference type="ARBA" id="ARBA00022448"/>
    </source>
</evidence>
<reference evidence="10" key="1">
    <citation type="journal article" date="2010" name="Genome Biol.">
        <title>Genome sequence of the necrotrophic plant pathogen Pythium ultimum reveals original pathogenicity mechanisms and effector repertoire.</title>
        <authorList>
            <person name="Levesque C.A."/>
            <person name="Brouwer H."/>
            <person name="Cano L."/>
            <person name="Hamilton J.P."/>
            <person name="Holt C."/>
            <person name="Huitema E."/>
            <person name="Raffaele S."/>
            <person name="Robideau G.P."/>
            <person name="Thines M."/>
            <person name="Win J."/>
            <person name="Zerillo M.M."/>
            <person name="Beakes G.W."/>
            <person name="Boore J.L."/>
            <person name="Busam D."/>
            <person name="Dumas B."/>
            <person name="Ferriera S."/>
            <person name="Fuerstenberg S.I."/>
            <person name="Gachon C.M."/>
            <person name="Gaulin E."/>
            <person name="Govers F."/>
            <person name="Grenville-Briggs L."/>
            <person name="Horner N."/>
            <person name="Hostetler J."/>
            <person name="Jiang R.H."/>
            <person name="Johnson J."/>
            <person name="Krajaejun T."/>
            <person name="Lin H."/>
            <person name="Meijer H.J."/>
            <person name="Moore B."/>
            <person name="Morris P."/>
            <person name="Phuntmart V."/>
            <person name="Puiu D."/>
            <person name="Shetty J."/>
            <person name="Stajich J.E."/>
            <person name="Tripathy S."/>
            <person name="Wawra S."/>
            <person name="van West P."/>
            <person name="Whitty B.R."/>
            <person name="Coutinho P.M."/>
            <person name="Henrissat B."/>
            <person name="Martin F."/>
            <person name="Thomas P.D."/>
            <person name="Tyler B.M."/>
            <person name="De Vries R.P."/>
            <person name="Kamoun S."/>
            <person name="Yandell M."/>
            <person name="Tisserat N."/>
            <person name="Buell C.R."/>
        </authorList>
    </citation>
    <scope>NUCLEOTIDE SEQUENCE</scope>
    <source>
        <strain evidence="10">DAOM:BR144</strain>
    </source>
</reference>
<evidence type="ECO:0000256" key="5">
    <source>
        <dbReference type="ARBA" id="ARBA00022989"/>
    </source>
</evidence>
<feature type="transmembrane region" description="Helical" evidence="8">
    <location>
        <begin position="311"/>
        <end position="330"/>
    </location>
</feature>
<comment type="similarity">
    <text evidence="2">Belongs to the major facilitator superfamily. Folate-biopterin transporter (TC 2.A.71) family.</text>
</comment>
<feature type="transmembrane region" description="Helical" evidence="8">
    <location>
        <begin position="75"/>
        <end position="97"/>
    </location>
</feature>
<evidence type="ECO:0008006" key="11">
    <source>
        <dbReference type="Google" id="ProtNLM"/>
    </source>
</evidence>
<feature type="region of interest" description="Disordered" evidence="7">
    <location>
        <begin position="1"/>
        <end position="29"/>
    </location>
</feature>
<comment type="subcellular location">
    <subcellularLocation>
        <location evidence="1">Membrane</location>
        <topology evidence="1">Multi-pass membrane protein</topology>
    </subcellularLocation>
</comment>
<evidence type="ECO:0000256" key="4">
    <source>
        <dbReference type="ARBA" id="ARBA00022692"/>
    </source>
</evidence>
<dbReference type="Proteomes" id="UP000019132">
    <property type="component" value="Unassembled WGS sequence"/>
</dbReference>
<dbReference type="PANTHER" id="PTHR31585:SF5">
    <property type="entry name" value="RNA-BINDING S4 DOMAIN-CONTAINING PROTEIN"/>
    <property type="match status" value="1"/>
</dbReference>
<proteinExistence type="inferred from homology"/>
<dbReference type="InterPro" id="IPR036259">
    <property type="entry name" value="MFS_trans_sf"/>
</dbReference>
<protein>
    <recommendedName>
        <fullName evidence="11">Major facilitator superfamily associated domain-containing protein</fullName>
    </recommendedName>
</protein>
<dbReference type="VEuPathDB" id="FungiDB:PYU1_G008880"/>
<dbReference type="eggNOG" id="ENOG502RVIG">
    <property type="taxonomic scope" value="Eukaryota"/>
</dbReference>
<feature type="transmembrane region" description="Helical" evidence="8">
    <location>
        <begin position="378"/>
        <end position="400"/>
    </location>
</feature>
<sequence length="569" mass="62331">MKSPWSPRRSGSRSTAKGDDGYGGMQLYASPPASGDAPPAAAAAFGGSVSRYVAGTQFYNHEMYGSLRTGGEVRFYSIECIGLVAAVFSSAFSFQSLQGVLRPLMSSKLNLTKQENVAVQRLIELPMALSFFVGLLSDCYPILGLRRKAYMIVGMLLNASCVLAMAGISAHFEAQEAKHETPDQRLVTLLLVLSAFASVGCIITYLCVHTRVIELSQRESLRNRGAIQVSYLVFRRLTSLVTASYSYLTLGSGAAGSEPNMKLSNATLLLACVSLVPLPVILKYWHEEHYSLPNTMKVRAQIFWKIMQQRAVWGILAFISFFALFLAVKFADSANAVRSWTSGAANDNSLLLKTIQDVTMLLTILAWRYWFMNKSWRAFFCWAPFLQVVPQLLASALVSFDVVRDRYAYRAIMSVSFIADGITTLNNVAPLVEIIQEGSEGATVGLVLSLQRLIGVFVSTNAQGLFRGEQYYTPSEVKLDTRSVRVNVFWSLVLNYGINLVALVGLLWLPAQKLDAQQQRMYGGFTKGASAAIIVFATVLFSYSAVINVMSFVPGLACYPIAGGEGCAR</sequence>
<feature type="transmembrane region" description="Helical" evidence="8">
    <location>
        <begin position="488"/>
        <end position="509"/>
    </location>
</feature>
<name>K3WVA0_GLOUD</name>
<reference evidence="9" key="3">
    <citation type="submission" date="2015-02" db="UniProtKB">
        <authorList>
            <consortium name="EnsemblProtists"/>
        </authorList>
    </citation>
    <scope>IDENTIFICATION</scope>
    <source>
        <strain evidence="9">DAOM BR144</strain>
    </source>
</reference>
<evidence type="ECO:0000256" key="2">
    <source>
        <dbReference type="ARBA" id="ARBA00007015"/>
    </source>
</evidence>
<feature type="transmembrane region" description="Helical" evidence="8">
    <location>
        <begin position="268"/>
        <end position="286"/>
    </location>
</feature>
<dbReference type="AlphaFoldDB" id="K3WVA0"/>
<feature type="transmembrane region" description="Helical" evidence="8">
    <location>
        <begin position="350"/>
        <end position="371"/>
    </location>
</feature>
<reference evidence="10" key="2">
    <citation type="submission" date="2010-04" db="EMBL/GenBank/DDBJ databases">
        <authorList>
            <person name="Buell R."/>
            <person name="Hamilton J."/>
            <person name="Hostetler J."/>
        </authorList>
    </citation>
    <scope>NUCLEOTIDE SEQUENCE [LARGE SCALE GENOMIC DNA]</scope>
    <source>
        <strain evidence="10">DAOM:BR144</strain>
    </source>
</reference>
<evidence type="ECO:0000256" key="7">
    <source>
        <dbReference type="SAM" id="MobiDB-lite"/>
    </source>
</evidence>
<dbReference type="InParanoid" id="K3WVA0"/>
<keyword evidence="10" id="KW-1185">Reference proteome</keyword>
<keyword evidence="5 8" id="KW-1133">Transmembrane helix</keyword>
<feature type="compositionally biased region" description="Low complexity" evidence="7">
    <location>
        <begin position="1"/>
        <end position="14"/>
    </location>
</feature>
<dbReference type="Pfam" id="PF03092">
    <property type="entry name" value="BT1"/>
    <property type="match status" value="1"/>
</dbReference>
<evidence type="ECO:0000256" key="1">
    <source>
        <dbReference type="ARBA" id="ARBA00004141"/>
    </source>
</evidence>